<dbReference type="OrthoDB" id="76296at2157"/>
<comment type="caution">
    <text evidence="2">The sequence shown here is derived from an EMBL/GenBank/DDBJ whole genome shotgun (WGS) entry which is preliminary data.</text>
</comment>
<keyword evidence="3" id="KW-1185">Reference proteome</keyword>
<feature type="domain" description="Transposase IS4-like" evidence="1">
    <location>
        <begin position="118"/>
        <end position="327"/>
    </location>
</feature>
<proteinExistence type="predicted"/>
<accession>A0A1V6N1J1</accession>
<gene>
    <name evidence="2" type="ORF">MBBAR_15c00090</name>
</gene>
<sequence length="349" mass="41453">MKIPIIYDEKDPKWILLLNIFKIIDSRKIHQEFTRNGIKPVKKGVVNFKIVLMSMFFASDISYVVSELKRSHELRKSLGFNQVPKSNQIYEFLARFNQKQILEFVIKTLNKEFKPIKRGKRTVLIDGTDIQVDMNWNKQNYTKKFLEKKGLYWAKSASKGFYIGFKLTLALDYHTGQPLTMLIHKGSKHDSELFPEIMEKLRKRRIIRNKDIIIADKGYISFNNYREGILKYKIVPLIFPKENMKINKILSQFNYPLEYFKVKNKKEDIYKELVSKFKKLITKWKKFKKIRGKIEDFFKLTKKGLKNNKFHKYTKESIAKTSYLLVLLTGLIIKQGYNESESMQKLSET</sequence>
<dbReference type="Pfam" id="PF01609">
    <property type="entry name" value="DDE_Tnp_1"/>
    <property type="match status" value="1"/>
</dbReference>
<evidence type="ECO:0000313" key="3">
    <source>
        <dbReference type="Proteomes" id="UP000191661"/>
    </source>
</evidence>
<dbReference type="InterPro" id="IPR002559">
    <property type="entry name" value="Transposase_11"/>
</dbReference>
<protein>
    <submittedName>
        <fullName evidence="2">Transposase-like protein</fullName>
    </submittedName>
</protein>
<dbReference type="GO" id="GO:0004803">
    <property type="term" value="F:transposase activity"/>
    <property type="evidence" value="ECO:0007669"/>
    <property type="project" value="InterPro"/>
</dbReference>
<dbReference type="RefSeq" id="WP_158082556.1">
    <property type="nucleotide sequence ID" value="NZ_JXMW01000015.1"/>
</dbReference>
<dbReference type="Proteomes" id="UP000191661">
    <property type="component" value="Unassembled WGS sequence"/>
</dbReference>
<dbReference type="GO" id="GO:0006313">
    <property type="term" value="P:DNA transposition"/>
    <property type="evidence" value="ECO:0007669"/>
    <property type="project" value="InterPro"/>
</dbReference>
<dbReference type="AlphaFoldDB" id="A0A1V6N1J1"/>
<evidence type="ECO:0000259" key="1">
    <source>
        <dbReference type="Pfam" id="PF01609"/>
    </source>
</evidence>
<reference evidence="2 3" key="1">
    <citation type="submission" date="2014-12" db="EMBL/GenBank/DDBJ databases">
        <title>Genome sequence of Methanobrevibacter arboriphilicus DH1, DSM1125.</title>
        <authorList>
            <person name="Poehlein A."/>
            <person name="Thauer R.K."/>
            <person name="Seedorf H."/>
            <person name="Daniel R."/>
        </authorList>
    </citation>
    <scope>NUCLEOTIDE SEQUENCE [LARGE SCALE GENOMIC DNA]</scope>
    <source>
        <strain evidence="2 3">DH1</strain>
    </source>
</reference>
<dbReference type="GO" id="GO:0003677">
    <property type="term" value="F:DNA binding"/>
    <property type="evidence" value="ECO:0007669"/>
    <property type="project" value="InterPro"/>
</dbReference>
<name>A0A1V6N1J1_METAZ</name>
<evidence type="ECO:0000313" key="2">
    <source>
        <dbReference type="EMBL" id="OQD58433.1"/>
    </source>
</evidence>
<organism evidence="2 3">
    <name type="scientific">Methanobrevibacter arboriphilus JCM 13429 = DSM 1125</name>
    <dbReference type="NCBI Taxonomy" id="1300164"/>
    <lineage>
        <taxon>Archaea</taxon>
        <taxon>Methanobacteriati</taxon>
        <taxon>Methanobacteriota</taxon>
        <taxon>Methanomada group</taxon>
        <taxon>Methanobacteria</taxon>
        <taxon>Methanobacteriales</taxon>
        <taxon>Methanobacteriaceae</taxon>
        <taxon>Methanobrevibacter</taxon>
    </lineage>
</organism>
<dbReference type="SUPFAM" id="SSF53098">
    <property type="entry name" value="Ribonuclease H-like"/>
    <property type="match status" value="1"/>
</dbReference>
<dbReference type="InterPro" id="IPR012337">
    <property type="entry name" value="RNaseH-like_sf"/>
</dbReference>
<dbReference type="EMBL" id="JXMW01000015">
    <property type="protein sequence ID" value="OQD58433.1"/>
    <property type="molecule type" value="Genomic_DNA"/>
</dbReference>